<reference evidence="2" key="1">
    <citation type="submission" date="2020-02" db="EMBL/GenBank/DDBJ databases">
        <authorList>
            <person name="Meier V. D."/>
        </authorList>
    </citation>
    <scope>NUCLEOTIDE SEQUENCE</scope>
    <source>
        <strain evidence="2">AVDCRST_MAG88</strain>
    </source>
</reference>
<gene>
    <name evidence="2" type="ORF">AVDCRST_MAG88-818</name>
</gene>
<feature type="compositionally biased region" description="Basic residues" evidence="1">
    <location>
        <begin position="33"/>
        <end position="44"/>
    </location>
</feature>
<evidence type="ECO:0000256" key="1">
    <source>
        <dbReference type="SAM" id="MobiDB-lite"/>
    </source>
</evidence>
<feature type="non-terminal residue" evidence="2">
    <location>
        <position position="1"/>
    </location>
</feature>
<dbReference type="AlphaFoldDB" id="A0A6J4UJY1"/>
<sequence>ALRRPGVGALPGRPADPGGNHDAVGLRSDNARRAHRHRDRRRRLGQGSSRARRGGDSAELHRCRRHQGRVRSRADPGRARRRLGPADRLRGSRRPRALPPGRRGRCECRARRIDLPLRAGRCHRTGEEGHPGRRLSRPL</sequence>
<organism evidence="2">
    <name type="scientific">uncultured Thermomicrobiales bacterium</name>
    <dbReference type="NCBI Taxonomy" id="1645740"/>
    <lineage>
        <taxon>Bacteria</taxon>
        <taxon>Pseudomonadati</taxon>
        <taxon>Thermomicrobiota</taxon>
        <taxon>Thermomicrobia</taxon>
        <taxon>Thermomicrobiales</taxon>
        <taxon>environmental samples</taxon>
    </lineage>
</organism>
<protein>
    <submittedName>
        <fullName evidence="2">Imidazole glycerol phosphate synthase cyclase subunit HisF</fullName>
    </submittedName>
</protein>
<dbReference type="EMBL" id="CADCWM010000287">
    <property type="protein sequence ID" value="CAA9551616.1"/>
    <property type="molecule type" value="Genomic_DNA"/>
</dbReference>
<proteinExistence type="predicted"/>
<feature type="region of interest" description="Disordered" evidence="1">
    <location>
        <begin position="118"/>
        <end position="139"/>
    </location>
</feature>
<name>A0A6J4UJY1_9BACT</name>
<feature type="region of interest" description="Disordered" evidence="1">
    <location>
        <begin position="1"/>
        <end position="104"/>
    </location>
</feature>
<accession>A0A6J4UJY1</accession>
<feature type="non-terminal residue" evidence="2">
    <location>
        <position position="139"/>
    </location>
</feature>
<feature type="compositionally biased region" description="Basic residues" evidence="1">
    <location>
        <begin position="62"/>
        <end position="71"/>
    </location>
</feature>
<feature type="compositionally biased region" description="Basic and acidic residues" evidence="1">
    <location>
        <begin position="72"/>
        <end position="90"/>
    </location>
</feature>
<evidence type="ECO:0000313" key="2">
    <source>
        <dbReference type="EMBL" id="CAA9551616.1"/>
    </source>
</evidence>